<dbReference type="RefSeq" id="XP_008234061.1">
    <property type="nucleotide sequence ID" value="XM_008235839.1"/>
</dbReference>
<accession>A0ABM0P406</accession>
<dbReference type="NCBIfam" id="TIGR01640">
    <property type="entry name" value="F_box_assoc_1"/>
    <property type="match status" value="1"/>
</dbReference>
<name>A0ABM0P406_PRUMU</name>
<feature type="domain" description="F-box" evidence="1">
    <location>
        <begin position="1"/>
        <end position="53"/>
    </location>
</feature>
<evidence type="ECO:0000259" key="1">
    <source>
        <dbReference type="PROSITE" id="PS50181"/>
    </source>
</evidence>
<dbReference type="InterPro" id="IPR036047">
    <property type="entry name" value="F-box-like_dom_sf"/>
</dbReference>
<protein>
    <submittedName>
        <fullName evidence="3">F-box/kelch-repeat protein At3g06240-like</fullName>
    </submittedName>
</protein>
<dbReference type="InterPro" id="IPR013187">
    <property type="entry name" value="F-box-assoc_dom_typ3"/>
</dbReference>
<proteinExistence type="predicted"/>
<dbReference type="PANTHER" id="PTHR31111">
    <property type="entry name" value="BNAA05G37150D PROTEIN-RELATED"/>
    <property type="match status" value="1"/>
</dbReference>
<evidence type="ECO:0000313" key="3">
    <source>
        <dbReference type="RefSeq" id="XP_008234061.1"/>
    </source>
</evidence>
<dbReference type="Proteomes" id="UP000694861">
    <property type="component" value="Linkage group LG5"/>
</dbReference>
<organism evidence="2 3">
    <name type="scientific">Prunus mume</name>
    <name type="common">Japanese apricot</name>
    <name type="synonym">Armeniaca mume</name>
    <dbReference type="NCBI Taxonomy" id="102107"/>
    <lineage>
        <taxon>Eukaryota</taxon>
        <taxon>Viridiplantae</taxon>
        <taxon>Streptophyta</taxon>
        <taxon>Embryophyta</taxon>
        <taxon>Tracheophyta</taxon>
        <taxon>Spermatophyta</taxon>
        <taxon>Magnoliopsida</taxon>
        <taxon>eudicotyledons</taxon>
        <taxon>Gunneridae</taxon>
        <taxon>Pentapetalae</taxon>
        <taxon>rosids</taxon>
        <taxon>fabids</taxon>
        <taxon>Rosales</taxon>
        <taxon>Rosaceae</taxon>
        <taxon>Amygdaloideae</taxon>
        <taxon>Amygdaleae</taxon>
        <taxon>Prunus</taxon>
    </lineage>
</organism>
<dbReference type="Pfam" id="PF00646">
    <property type="entry name" value="F-box"/>
    <property type="match status" value="1"/>
</dbReference>
<dbReference type="PROSITE" id="PS50181">
    <property type="entry name" value="FBOX"/>
    <property type="match status" value="1"/>
</dbReference>
<dbReference type="SUPFAM" id="SSF81383">
    <property type="entry name" value="F-box domain"/>
    <property type="match status" value="1"/>
</dbReference>
<reference evidence="2" key="1">
    <citation type="journal article" date="2012" name="Nat. Commun.">
        <title>The genome of Prunus mume.</title>
        <authorList>
            <person name="Zhang Q."/>
            <person name="Chen W."/>
            <person name="Sun L."/>
            <person name="Zhao F."/>
            <person name="Huang B."/>
            <person name="Yang W."/>
            <person name="Tao Y."/>
            <person name="Wang J."/>
            <person name="Yuan Z."/>
            <person name="Fan G."/>
            <person name="Xing Z."/>
            <person name="Han C."/>
            <person name="Pan H."/>
            <person name="Zhong X."/>
            <person name="Shi W."/>
            <person name="Liang X."/>
            <person name="Du D."/>
            <person name="Sun F."/>
            <person name="Xu Z."/>
            <person name="Hao R."/>
            <person name="Lv T."/>
            <person name="Lv Y."/>
            <person name="Zheng Z."/>
            <person name="Sun M."/>
            <person name="Luo L."/>
            <person name="Cai M."/>
            <person name="Gao Y."/>
            <person name="Wang J."/>
            <person name="Yin Y."/>
            <person name="Xu X."/>
            <person name="Cheng T."/>
            <person name="Wang J."/>
        </authorList>
    </citation>
    <scope>NUCLEOTIDE SEQUENCE [LARGE SCALE GENOMIC DNA]</scope>
</reference>
<dbReference type="InterPro" id="IPR017451">
    <property type="entry name" value="F-box-assoc_interact_dom"/>
</dbReference>
<dbReference type="Pfam" id="PF08268">
    <property type="entry name" value="FBA_3"/>
    <property type="match status" value="1"/>
</dbReference>
<reference evidence="3" key="2">
    <citation type="submission" date="2025-08" db="UniProtKB">
        <authorList>
            <consortium name="RefSeq"/>
        </authorList>
    </citation>
    <scope>IDENTIFICATION</scope>
</reference>
<sequence length="420" mass="48913">MDALPTEILTDILSRLPVNSVCCIRSVSKALLKTVDDVSFPALHMRRRLFDNVPQVPRLVLLSRSCSFYQRMHPLKYDGNDLLTRSKIVSELESPQCSYTHDFVFCNLFGFTSLNTENGRSCLLVNPFKREFLMLPTTSDLQVYSFCHDTYGMGFDIMTNTYKIVRVSRYHVSRYQKEVVAAEVLVLGTSSWRELPSAPPCYPSCNVGACRHALEVSCYPSCNYVATSTHGEMHWLVREDDKSVHILSFDFKNEEFYWTPHPLALKKKTNLSFFFHLLNFRGSLALVDVSSLDIEIWVLGLKNYDDKKKREWVLKYKIDMKQHPLCFGSHEPWHFKFGEWEQGIFFHEENYLGRRSIFFMDLTCMSIKSVLIKYRQDSTVYSCTDSMISLKNYGDLVEVEEQRYSTFIFENEAITSYEDD</sequence>
<gene>
    <name evidence="3" type="primary">LOC103333042</name>
</gene>
<dbReference type="GeneID" id="103333042"/>
<dbReference type="SMART" id="SM00256">
    <property type="entry name" value="FBOX"/>
    <property type="match status" value="1"/>
</dbReference>
<keyword evidence="2" id="KW-1185">Reference proteome</keyword>
<dbReference type="InterPro" id="IPR001810">
    <property type="entry name" value="F-box_dom"/>
</dbReference>
<dbReference type="PANTHER" id="PTHR31111:SF136">
    <property type="entry name" value="F-BOX ASSOCIATED DOMAIN-CONTAINING PROTEIN"/>
    <property type="match status" value="1"/>
</dbReference>
<evidence type="ECO:0000313" key="2">
    <source>
        <dbReference type="Proteomes" id="UP000694861"/>
    </source>
</evidence>